<evidence type="ECO:0000256" key="2">
    <source>
        <dbReference type="ARBA" id="ARBA00009840"/>
    </source>
</evidence>
<keyword evidence="4" id="KW-0233">DNA recombination</keyword>
<comment type="function">
    <text evidence="1">Involved in DNA recombination.</text>
</comment>
<feature type="transmembrane region" description="Helical" evidence="6">
    <location>
        <begin position="6"/>
        <end position="27"/>
    </location>
</feature>
<dbReference type="EMBL" id="FXUB01000001">
    <property type="protein sequence ID" value="SMP08983.1"/>
    <property type="molecule type" value="Genomic_DNA"/>
</dbReference>
<dbReference type="Gene3D" id="1.20.120.20">
    <property type="entry name" value="Apolipoprotein"/>
    <property type="match status" value="1"/>
</dbReference>
<reference evidence="7 8" key="1">
    <citation type="submission" date="2017-05" db="EMBL/GenBank/DDBJ databases">
        <authorList>
            <person name="Varghese N."/>
            <person name="Submissions S."/>
        </authorList>
    </citation>
    <scope>NUCLEOTIDE SEQUENCE [LARGE SCALE GENOMIC DNA]</scope>
    <source>
        <strain evidence="7 8">DSM 15522</strain>
    </source>
</reference>
<sequence>MQASLVLQGLTLLCVFILSIVVIVLWLKLRESLNNPLNEEIYRILSSIRERLLLIEKDFENKILEKITGDLVKTKEDLVNNLLKLKDTVHETTRELSSKNDSLSSETKQKLTELESKINKTISEVTQSLNASNMKIVTDVKNTIQEVNKQFIEQTNRLSEKLGTLDQKLSVVEKISSEIQSLQDILKPPKQRGILGEVMLENLLKEVFPRDMYEFQYSMGTDKVDAVLKLDGKILPIDSKFPLENYIKVVEKGGDIRALVRDVKNMIDSISSKYIKPAEYNTTNFAFMYIPAESVWYSLFVMNPSVFRYALEKKVFPVSPNTLMSYLLVIMEGARAYEIEENLESLMRELNSICHDIEGCMAEMETFERHARNSLNRISSLRARFASFTSKVSSLKEV</sequence>
<comment type="similarity">
    <text evidence="2">Belongs to the RmuC family.</text>
</comment>
<dbReference type="Proteomes" id="UP001157911">
    <property type="component" value="Unassembled WGS sequence"/>
</dbReference>
<proteinExistence type="inferred from homology"/>
<protein>
    <submittedName>
        <fullName evidence="7">DNA anti-recombination protein (Rearrangement mutator) RmuC</fullName>
    </submittedName>
</protein>
<evidence type="ECO:0000256" key="4">
    <source>
        <dbReference type="ARBA" id="ARBA00023172"/>
    </source>
</evidence>
<evidence type="ECO:0000256" key="1">
    <source>
        <dbReference type="ARBA" id="ARBA00003416"/>
    </source>
</evidence>
<feature type="coiled-coil region" evidence="5">
    <location>
        <begin position="75"/>
        <end position="124"/>
    </location>
</feature>
<evidence type="ECO:0000256" key="3">
    <source>
        <dbReference type="ARBA" id="ARBA00023054"/>
    </source>
</evidence>
<evidence type="ECO:0000256" key="6">
    <source>
        <dbReference type="SAM" id="Phobius"/>
    </source>
</evidence>
<accession>A0ABY1NHH1</accession>
<dbReference type="PANTHER" id="PTHR30563">
    <property type="entry name" value="DNA RECOMBINATION PROTEIN RMUC"/>
    <property type="match status" value="1"/>
</dbReference>
<evidence type="ECO:0000313" key="7">
    <source>
        <dbReference type="EMBL" id="SMP08983.1"/>
    </source>
</evidence>
<dbReference type="PANTHER" id="PTHR30563:SF0">
    <property type="entry name" value="DNA RECOMBINATION PROTEIN RMUC"/>
    <property type="match status" value="1"/>
</dbReference>
<gene>
    <name evidence="7" type="ORF">SAMN06265339_0677</name>
</gene>
<keyword evidence="3 5" id="KW-0175">Coiled coil</keyword>
<comment type="caution">
    <text evidence="7">The sequence shown here is derived from an EMBL/GenBank/DDBJ whole genome shotgun (WGS) entry which is preliminary data.</text>
</comment>
<name>A0ABY1NHH1_9BACT</name>
<organism evidence="7 8">
    <name type="scientific">Desulfurobacterium pacificum</name>
    <dbReference type="NCBI Taxonomy" id="240166"/>
    <lineage>
        <taxon>Bacteria</taxon>
        <taxon>Pseudomonadati</taxon>
        <taxon>Aquificota</taxon>
        <taxon>Aquificia</taxon>
        <taxon>Desulfurobacteriales</taxon>
        <taxon>Desulfurobacteriaceae</taxon>
        <taxon>Desulfurobacterium</taxon>
    </lineage>
</organism>
<keyword evidence="8" id="KW-1185">Reference proteome</keyword>
<evidence type="ECO:0000313" key="8">
    <source>
        <dbReference type="Proteomes" id="UP001157911"/>
    </source>
</evidence>
<dbReference type="Pfam" id="PF02646">
    <property type="entry name" value="RmuC"/>
    <property type="match status" value="1"/>
</dbReference>
<keyword evidence="6" id="KW-0812">Transmembrane</keyword>
<dbReference type="InterPro" id="IPR003798">
    <property type="entry name" value="DNA_recombination_RmuC"/>
</dbReference>
<keyword evidence="6" id="KW-1133">Transmembrane helix</keyword>
<dbReference type="RefSeq" id="WP_283400167.1">
    <property type="nucleotide sequence ID" value="NZ_FXUB01000001.1"/>
</dbReference>
<evidence type="ECO:0000256" key="5">
    <source>
        <dbReference type="SAM" id="Coils"/>
    </source>
</evidence>
<keyword evidence="6" id="KW-0472">Membrane</keyword>